<dbReference type="InterPro" id="IPR001123">
    <property type="entry name" value="LeuE-type"/>
</dbReference>
<evidence type="ECO:0000256" key="2">
    <source>
        <dbReference type="ARBA" id="ARBA00007928"/>
    </source>
</evidence>
<keyword evidence="5 7" id="KW-1133">Transmembrane helix</keyword>
<evidence type="ECO:0000313" key="8">
    <source>
        <dbReference type="EMBL" id="AHJ12242.1"/>
    </source>
</evidence>
<reference evidence="8 9" key="1">
    <citation type="journal article" date="2014" name="Environ. Microbiol.">
        <title>Insights into organohalide respiration and the versatile catabolism of Sulfurospirillum multivorans gained from comparative genomics and physiological studies.</title>
        <authorList>
            <person name="Goris T."/>
            <person name="Schubert T."/>
            <person name="Gadkari J."/>
            <person name="Wubet T."/>
            <person name="Tarkka M."/>
            <person name="Buscot F."/>
            <person name="Adrian L."/>
            <person name="Diekert G."/>
        </authorList>
    </citation>
    <scope>NUCLEOTIDE SEQUENCE [LARGE SCALE GENOMIC DNA]</scope>
    <source>
        <strain evidence="9">DM 12446 / JCM 15788 / NBRC 109480</strain>
    </source>
</reference>
<sequence>MISVEFLITSLIVVLIPGTGVLFTISTGLAQGRKASVYAALGCTAGIVPHLLATIFGLAAIMHTSALAFEVLKIAGVMYLFYLAYMTWKDKSGFEAQAISTRSSALSLATKAFLLNILNPKLTIFFLAFLPQFVSPETTSPLGDMVMLSAVFMLMTFVVFVIYGLLAHGFRQSVMESHRVQTWLRRGFALTFAGLGLQLASSTQK</sequence>
<evidence type="ECO:0000256" key="7">
    <source>
        <dbReference type="SAM" id="Phobius"/>
    </source>
</evidence>
<evidence type="ECO:0000313" key="9">
    <source>
        <dbReference type="Proteomes" id="UP000019322"/>
    </source>
</evidence>
<gene>
    <name evidence="8" type="ORF">SMUL_0975</name>
</gene>
<dbReference type="KEGG" id="smul:SMUL_0975"/>
<feature type="transmembrane region" description="Helical" evidence="7">
    <location>
        <begin position="67"/>
        <end position="85"/>
    </location>
</feature>
<dbReference type="AlphaFoldDB" id="A0AA86AM09"/>
<name>A0AA86AM09_SULMK</name>
<feature type="transmembrane region" description="Helical" evidence="7">
    <location>
        <begin position="6"/>
        <end position="25"/>
    </location>
</feature>
<dbReference type="GO" id="GO:0005886">
    <property type="term" value="C:plasma membrane"/>
    <property type="evidence" value="ECO:0007669"/>
    <property type="project" value="UniProtKB-SubCell"/>
</dbReference>
<comment type="subcellular location">
    <subcellularLocation>
        <location evidence="1">Cell membrane</location>
        <topology evidence="1">Multi-pass membrane protein</topology>
    </subcellularLocation>
</comment>
<keyword evidence="4 7" id="KW-0812">Transmembrane</keyword>
<evidence type="ECO:0000256" key="3">
    <source>
        <dbReference type="ARBA" id="ARBA00022475"/>
    </source>
</evidence>
<feature type="transmembrane region" description="Helical" evidence="7">
    <location>
        <begin position="146"/>
        <end position="166"/>
    </location>
</feature>
<protein>
    <submittedName>
        <fullName evidence="8">RhtB family transporter</fullName>
    </submittedName>
</protein>
<dbReference type="RefSeq" id="WP_025344137.1">
    <property type="nucleotide sequence ID" value="NZ_CP007201.1"/>
</dbReference>
<proteinExistence type="inferred from homology"/>
<dbReference type="Pfam" id="PF01810">
    <property type="entry name" value="LysE"/>
    <property type="match status" value="1"/>
</dbReference>
<evidence type="ECO:0000256" key="4">
    <source>
        <dbReference type="ARBA" id="ARBA00022692"/>
    </source>
</evidence>
<dbReference type="Proteomes" id="UP000019322">
    <property type="component" value="Chromosome"/>
</dbReference>
<keyword evidence="6 7" id="KW-0472">Membrane</keyword>
<keyword evidence="3" id="KW-1003">Cell membrane</keyword>
<organism evidence="8 9">
    <name type="scientific">Sulfurospirillum multivorans (strain DM 12446 / JCM 15788 / NBRC 109480)</name>
    <dbReference type="NCBI Taxonomy" id="1150621"/>
    <lineage>
        <taxon>Bacteria</taxon>
        <taxon>Pseudomonadati</taxon>
        <taxon>Campylobacterota</taxon>
        <taxon>Epsilonproteobacteria</taxon>
        <taxon>Campylobacterales</taxon>
        <taxon>Sulfurospirillaceae</taxon>
        <taxon>Sulfurospirillum</taxon>
    </lineage>
</organism>
<dbReference type="PANTHER" id="PTHR30086:SF14">
    <property type="entry name" value="HOMOSERINE_HOMOSERINE LACTONE EFFLUX PROTEIN"/>
    <property type="match status" value="1"/>
</dbReference>
<evidence type="ECO:0000256" key="1">
    <source>
        <dbReference type="ARBA" id="ARBA00004651"/>
    </source>
</evidence>
<evidence type="ECO:0000256" key="6">
    <source>
        <dbReference type="ARBA" id="ARBA00023136"/>
    </source>
</evidence>
<dbReference type="PIRSF" id="PIRSF006324">
    <property type="entry name" value="LeuE"/>
    <property type="match status" value="1"/>
</dbReference>
<evidence type="ECO:0000256" key="5">
    <source>
        <dbReference type="ARBA" id="ARBA00022989"/>
    </source>
</evidence>
<feature type="transmembrane region" description="Helical" evidence="7">
    <location>
        <begin position="37"/>
        <end position="61"/>
    </location>
</feature>
<feature type="transmembrane region" description="Helical" evidence="7">
    <location>
        <begin position="112"/>
        <end position="134"/>
    </location>
</feature>
<accession>A0AA86AM09</accession>
<comment type="similarity">
    <text evidence="2">Belongs to the Rht family.</text>
</comment>
<dbReference type="EMBL" id="CP007201">
    <property type="protein sequence ID" value="AHJ12242.1"/>
    <property type="molecule type" value="Genomic_DNA"/>
</dbReference>
<dbReference type="PANTHER" id="PTHR30086">
    <property type="entry name" value="ARGININE EXPORTER PROTEIN ARGO"/>
    <property type="match status" value="1"/>
</dbReference>
<dbReference type="GO" id="GO:0042970">
    <property type="term" value="F:homoserine transmembrane transporter activity"/>
    <property type="evidence" value="ECO:0007669"/>
    <property type="project" value="TreeGrafter"/>
</dbReference>